<name>A0ACC2MZD2_PERAE</name>
<protein>
    <submittedName>
        <fullName evidence="1">Uncharacterized protein</fullName>
    </submittedName>
</protein>
<dbReference type="EMBL" id="CM056809">
    <property type="protein sequence ID" value="KAJ8650803.1"/>
    <property type="molecule type" value="Genomic_DNA"/>
</dbReference>
<evidence type="ECO:0000313" key="2">
    <source>
        <dbReference type="Proteomes" id="UP001234297"/>
    </source>
</evidence>
<evidence type="ECO:0000313" key="1">
    <source>
        <dbReference type="EMBL" id="KAJ8650803.1"/>
    </source>
</evidence>
<reference evidence="1 2" key="1">
    <citation type="journal article" date="2022" name="Hortic Res">
        <title>A haplotype resolved chromosomal level avocado genome allows analysis of novel avocado genes.</title>
        <authorList>
            <person name="Nath O."/>
            <person name="Fletcher S.J."/>
            <person name="Hayward A."/>
            <person name="Shaw L.M."/>
            <person name="Masouleh A.K."/>
            <person name="Furtado A."/>
            <person name="Henry R.J."/>
            <person name="Mitter N."/>
        </authorList>
    </citation>
    <scope>NUCLEOTIDE SEQUENCE [LARGE SCALE GENOMIC DNA]</scope>
    <source>
        <strain evidence="2">cv. Hass</strain>
    </source>
</reference>
<proteinExistence type="predicted"/>
<sequence length="173" mass="19057">MLTSSSDLPKESLQIMQDDKFFSRILSKESSVANASCRVYYGVAPGAVPFMWESQPGTPKNTISTTSLPPLTPPPSYLYNQKKNPIKKHPRPSLLHNIFPRLTLRKSLVSPSSSSSYSFSSSSPISSPSKSSNQSFSSRREEDCLPNRSPTSPACFGCSGRPRVSSKKTSIYW</sequence>
<comment type="caution">
    <text evidence="1">The sequence shown here is derived from an EMBL/GenBank/DDBJ whole genome shotgun (WGS) entry which is preliminary data.</text>
</comment>
<dbReference type="Proteomes" id="UP001234297">
    <property type="component" value="Chromosome 1"/>
</dbReference>
<organism evidence="1 2">
    <name type="scientific">Persea americana</name>
    <name type="common">Avocado</name>
    <dbReference type="NCBI Taxonomy" id="3435"/>
    <lineage>
        <taxon>Eukaryota</taxon>
        <taxon>Viridiplantae</taxon>
        <taxon>Streptophyta</taxon>
        <taxon>Embryophyta</taxon>
        <taxon>Tracheophyta</taxon>
        <taxon>Spermatophyta</taxon>
        <taxon>Magnoliopsida</taxon>
        <taxon>Magnoliidae</taxon>
        <taxon>Laurales</taxon>
        <taxon>Lauraceae</taxon>
        <taxon>Persea</taxon>
    </lineage>
</organism>
<gene>
    <name evidence="1" type="ORF">MRB53_003826</name>
</gene>
<accession>A0ACC2MZD2</accession>
<keyword evidence="2" id="KW-1185">Reference proteome</keyword>